<comment type="caution">
    <text evidence="4">The sequence shown here is derived from an EMBL/GenBank/DDBJ whole genome shotgun (WGS) entry which is preliminary data.</text>
</comment>
<sequence length="574" mass="66435">MTSNVVLLQDCGDQLYTKTSALHNLTFLMPSDISTDMAEYRDHLKLKDESRNYKARVKDNVKKDPYLSEMLQCLTKWESSLYYERKLNVQNLTVYDYRNGQGHCNVWSEVDAMRGSYEIALQKTSGKALGLPSGYLTTVFFMEMNRMRIFFAFLSGLVAITSGLESHCEELKRCSPEPISFPTKAQLKQSCTPPVSTDAEWCWLSNYHTCEDESLKSKMAMHRRTRNLQCQLKDDLNNETLLERVLESECIKQKMDKLITDVNAVARHYQKKVLTLEEESMSDRDGQICRTIEDMIRTFHRVSEPNCGEAVAVYVSKLVLSQANSNNRIYKCLHYDAIKNIVGRSEGCEALYHCWNTTQNEFGTVLNNLRNQSQINIFCSQKGHRMTDCWTNYEGQCEPSMWRTMVEEELRQMQLICLPDFKDVASIMSYSALVSVASTVLDCEENFLQIYPGLVENRGDLEYLENVFCRNIDHLTECIKKGVYVGLRPISNTHLDVLYNQARSIALKRQLRKLFFRCHKKKENDIDECHENTRNCKSIEDCENRIGIYRCTACKSGYRLTKKKRCIGSIKFTL</sequence>
<evidence type="ECO:0000259" key="3">
    <source>
        <dbReference type="SMART" id="SM00179"/>
    </source>
</evidence>
<dbReference type="InterPro" id="IPR018097">
    <property type="entry name" value="EGF_Ca-bd_CS"/>
</dbReference>
<dbReference type="AlphaFoldDB" id="A0AAE1EF98"/>
<dbReference type="Proteomes" id="UP001283361">
    <property type="component" value="Unassembled WGS sequence"/>
</dbReference>
<name>A0AAE1EF98_9GAST</name>
<accession>A0AAE1EF98</accession>
<dbReference type="Pfam" id="PF07645">
    <property type="entry name" value="EGF_CA"/>
    <property type="match status" value="1"/>
</dbReference>
<gene>
    <name evidence="4" type="ORF">RRG08_054915</name>
</gene>
<keyword evidence="2" id="KW-1015">Disulfide bond</keyword>
<dbReference type="GO" id="GO:0005509">
    <property type="term" value="F:calcium ion binding"/>
    <property type="evidence" value="ECO:0007669"/>
    <property type="project" value="InterPro"/>
</dbReference>
<keyword evidence="1" id="KW-0245">EGF-like domain</keyword>
<evidence type="ECO:0000256" key="2">
    <source>
        <dbReference type="ARBA" id="ARBA00023157"/>
    </source>
</evidence>
<dbReference type="InterPro" id="IPR001881">
    <property type="entry name" value="EGF-like_Ca-bd_dom"/>
</dbReference>
<keyword evidence="5" id="KW-1185">Reference proteome</keyword>
<evidence type="ECO:0000256" key="1">
    <source>
        <dbReference type="ARBA" id="ARBA00022536"/>
    </source>
</evidence>
<organism evidence="4 5">
    <name type="scientific">Elysia crispata</name>
    <name type="common">lettuce slug</name>
    <dbReference type="NCBI Taxonomy" id="231223"/>
    <lineage>
        <taxon>Eukaryota</taxon>
        <taxon>Metazoa</taxon>
        <taxon>Spiralia</taxon>
        <taxon>Lophotrochozoa</taxon>
        <taxon>Mollusca</taxon>
        <taxon>Gastropoda</taxon>
        <taxon>Heterobranchia</taxon>
        <taxon>Euthyneura</taxon>
        <taxon>Panpulmonata</taxon>
        <taxon>Sacoglossa</taxon>
        <taxon>Placobranchoidea</taxon>
        <taxon>Plakobranchidae</taxon>
        <taxon>Elysia</taxon>
    </lineage>
</organism>
<feature type="domain" description="EGF-like calcium-binding" evidence="3">
    <location>
        <begin position="525"/>
        <end position="567"/>
    </location>
</feature>
<dbReference type="PROSITE" id="PS01187">
    <property type="entry name" value="EGF_CA"/>
    <property type="match status" value="1"/>
</dbReference>
<dbReference type="InterPro" id="IPR049883">
    <property type="entry name" value="NOTCH1_EGF-like"/>
</dbReference>
<dbReference type="SMART" id="SM00179">
    <property type="entry name" value="EGF_CA"/>
    <property type="match status" value="1"/>
</dbReference>
<dbReference type="Gene3D" id="2.10.25.10">
    <property type="entry name" value="Laminin"/>
    <property type="match status" value="1"/>
</dbReference>
<dbReference type="EMBL" id="JAWDGP010000003">
    <property type="protein sequence ID" value="KAK3804480.1"/>
    <property type="molecule type" value="Genomic_DNA"/>
</dbReference>
<reference evidence="4" key="1">
    <citation type="journal article" date="2023" name="G3 (Bethesda)">
        <title>A reference genome for the long-term kleptoplast-retaining sea slug Elysia crispata morphotype clarki.</title>
        <authorList>
            <person name="Eastman K.E."/>
            <person name="Pendleton A.L."/>
            <person name="Shaikh M.A."/>
            <person name="Suttiyut T."/>
            <person name="Ogas R."/>
            <person name="Tomko P."/>
            <person name="Gavelis G."/>
            <person name="Widhalm J.R."/>
            <person name="Wisecaver J.H."/>
        </authorList>
    </citation>
    <scope>NUCLEOTIDE SEQUENCE</scope>
    <source>
        <strain evidence="4">ECLA1</strain>
    </source>
</reference>
<evidence type="ECO:0000313" key="5">
    <source>
        <dbReference type="Proteomes" id="UP001283361"/>
    </source>
</evidence>
<proteinExistence type="predicted"/>
<dbReference type="CDD" id="cd00054">
    <property type="entry name" value="EGF_CA"/>
    <property type="match status" value="1"/>
</dbReference>
<evidence type="ECO:0000313" key="4">
    <source>
        <dbReference type="EMBL" id="KAK3804480.1"/>
    </source>
</evidence>
<protein>
    <recommendedName>
        <fullName evidence="3">EGF-like calcium-binding domain-containing protein</fullName>
    </recommendedName>
</protein>